<feature type="non-terminal residue" evidence="1">
    <location>
        <position position="98"/>
    </location>
</feature>
<organism evidence="1 2">
    <name type="scientific">Salix suchowensis</name>
    <dbReference type="NCBI Taxonomy" id="1278906"/>
    <lineage>
        <taxon>Eukaryota</taxon>
        <taxon>Viridiplantae</taxon>
        <taxon>Streptophyta</taxon>
        <taxon>Embryophyta</taxon>
        <taxon>Tracheophyta</taxon>
        <taxon>Spermatophyta</taxon>
        <taxon>Magnoliopsida</taxon>
        <taxon>eudicotyledons</taxon>
        <taxon>Gunneridae</taxon>
        <taxon>Pentapetalae</taxon>
        <taxon>rosids</taxon>
        <taxon>fabids</taxon>
        <taxon>Malpighiales</taxon>
        <taxon>Salicaceae</taxon>
        <taxon>Saliceae</taxon>
        <taxon>Salix</taxon>
    </lineage>
</organism>
<dbReference type="EMBL" id="JAPFFI010000027">
    <property type="protein sequence ID" value="KAJ6301142.1"/>
    <property type="molecule type" value="Genomic_DNA"/>
</dbReference>
<sequence>MVALSNLFSNIAQFMEYRSVALQIQFISGTGTEDQIGAFRDFVHCCLLFCCIYCNRYQISVTFCKGEIIPVPQDSMFQNNVTFLREIKFFFEGAQNPA</sequence>
<reference evidence="1" key="2">
    <citation type="journal article" date="2023" name="Int. J. Mol. Sci.">
        <title>De Novo Assembly and Annotation of 11 Diverse Shrub Willow (Salix) Genomes Reveals Novel Gene Organization in Sex-Linked Regions.</title>
        <authorList>
            <person name="Hyden B."/>
            <person name="Feng K."/>
            <person name="Yates T.B."/>
            <person name="Jawdy S."/>
            <person name="Cereghino C."/>
            <person name="Smart L.B."/>
            <person name="Muchero W."/>
        </authorList>
    </citation>
    <scope>NUCLEOTIDE SEQUENCE</scope>
    <source>
        <tissue evidence="1">Shoot tip</tissue>
    </source>
</reference>
<comment type="caution">
    <text evidence="1">The sequence shown here is derived from an EMBL/GenBank/DDBJ whole genome shotgun (WGS) entry which is preliminary data.</text>
</comment>
<accession>A0ABQ8ZGZ9</accession>
<dbReference type="Proteomes" id="UP001141253">
    <property type="component" value="Chromosome 16"/>
</dbReference>
<name>A0ABQ8ZGZ9_9ROSI</name>
<gene>
    <name evidence="1" type="ORF">OIU77_015451</name>
</gene>
<evidence type="ECO:0000313" key="1">
    <source>
        <dbReference type="EMBL" id="KAJ6301142.1"/>
    </source>
</evidence>
<reference evidence="1" key="1">
    <citation type="submission" date="2022-10" db="EMBL/GenBank/DDBJ databases">
        <authorList>
            <person name="Hyden B.L."/>
            <person name="Feng K."/>
            <person name="Yates T."/>
            <person name="Jawdy S."/>
            <person name="Smart L.B."/>
            <person name="Muchero W."/>
        </authorList>
    </citation>
    <scope>NUCLEOTIDE SEQUENCE</scope>
    <source>
        <tissue evidence="1">Shoot tip</tissue>
    </source>
</reference>
<protein>
    <submittedName>
        <fullName evidence="1">Uncharacterized protein</fullName>
    </submittedName>
</protein>
<evidence type="ECO:0000313" key="2">
    <source>
        <dbReference type="Proteomes" id="UP001141253"/>
    </source>
</evidence>
<keyword evidence="2" id="KW-1185">Reference proteome</keyword>
<proteinExistence type="predicted"/>